<comment type="caution">
    <text evidence="1">The sequence shown here is derived from an EMBL/GenBank/DDBJ whole genome shotgun (WGS) entry which is preliminary data.</text>
</comment>
<dbReference type="EMBL" id="SJPT01000002">
    <property type="protein sequence ID" value="TWU25060.1"/>
    <property type="molecule type" value="Genomic_DNA"/>
</dbReference>
<sequence>MHLRAIRFLSTLTHRRPPHGRHLSSLIHFMNDREAFQDALHHAKSTWVGCQWWTQFGSAGLNLAGLRSRQAALAAKATRGEESQCWCEAAIWLIQIERDAALAAELAQQAFRAAELGNNETARQLLNDAVELERKYREPTVYPHVQQIYQLANPVPESLSLRGN</sequence>
<reference evidence="1 2" key="1">
    <citation type="submission" date="2019-02" db="EMBL/GenBank/DDBJ databases">
        <title>Deep-cultivation of Planctomycetes and their phenomic and genomic characterization uncovers novel biology.</title>
        <authorList>
            <person name="Wiegand S."/>
            <person name="Jogler M."/>
            <person name="Boedeker C."/>
            <person name="Pinto D."/>
            <person name="Vollmers J."/>
            <person name="Rivas-Marin E."/>
            <person name="Kohn T."/>
            <person name="Peeters S.H."/>
            <person name="Heuer A."/>
            <person name="Rast P."/>
            <person name="Oberbeckmann S."/>
            <person name="Bunk B."/>
            <person name="Jeske O."/>
            <person name="Meyerdierks A."/>
            <person name="Storesund J.E."/>
            <person name="Kallscheuer N."/>
            <person name="Luecker S."/>
            <person name="Lage O.M."/>
            <person name="Pohl T."/>
            <person name="Merkel B.J."/>
            <person name="Hornburger P."/>
            <person name="Mueller R.-W."/>
            <person name="Bruemmer F."/>
            <person name="Labrenz M."/>
            <person name="Spormann A.M."/>
            <person name="Op Den Camp H."/>
            <person name="Overmann J."/>
            <person name="Amann R."/>
            <person name="Jetten M.S.M."/>
            <person name="Mascher T."/>
            <person name="Medema M.H."/>
            <person name="Devos D.P."/>
            <person name="Kaster A.-K."/>
            <person name="Ovreas L."/>
            <person name="Rohde M."/>
            <person name="Galperin M.Y."/>
            <person name="Jogler C."/>
        </authorList>
    </citation>
    <scope>NUCLEOTIDE SEQUENCE [LARGE SCALE GENOMIC DNA]</scope>
    <source>
        <strain evidence="1 2">Pla52o</strain>
    </source>
</reference>
<organism evidence="1 2">
    <name type="scientific">Novipirellula galeiformis</name>
    <dbReference type="NCBI Taxonomy" id="2528004"/>
    <lineage>
        <taxon>Bacteria</taxon>
        <taxon>Pseudomonadati</taxon>
        <taxon>Planctomycetota</taxon>
        <taxon>Planctomycetia</taxon>
        <taxon>Pirellulales</taxon>
        <taxon>Pirellulaceae</taxon>
        <taxon>Novipirellula</taxon>
    </lineage>
</organism>
<dbReference type="AlphaFoldDB" id="A0A5C6CKD4"/>
<proteinExistence type="predicted"/>
<gene>
    <name evidence="1" type="ORF">Pla52o_13570</name>
</gene>
<keyword evidence="2" id="KW-1185">Reference proteome</keyword>
<evidence type="ECO:0000313" key="1">
    <source>
        <dbReference type="EMBL" id="TWU25060.1"/>
    </source>
</evidence>
<protein>
    <submittedName>
        <fullName evidence="1">Uncharacterized protein</fullName>
    </submittedName>
</protein>
<evidence type="ECO:0000313" key="2">
    <source>
        <dbReference type="Proteomes" id="UP000316304"/>
    </source>
</evidence>
<dbReference type="Proteomes" id="UP000316304">
    <property type="component" value="Unassembled WGS sequence"/>
</dbReference>
<name>A0A5C6CKD4_9BACT</name>
<accession>A0A5C6CKD4</accession>